<protein>
    <submittedName>
        <fullName evidence="3">Uncharacterized protein</fullName>
    </submittedName>
</protein>
<keyword evidence="2" id="KW-1133">Transmembrane helix</keyword>
<organism evidence="3">
    <name type="scientific">Aplanochytrium stocchinoi</name>
    <dbReference type="NCBI Taxonomy" id="215587"/>
    <lineage>
        <taxon>Eukaryota</taxon>
        <taxon>Sar</taxon>
        <taxon>Stramenopiles</taxon>
        <taxon>Bigyra</taxon>
        <taxon>Labyrinthulomycetes</taxon>
        <taxon>Thraustochytrida</taxon>
        <taxon>Thraustochytriidae</taxon>
        <taxon>Aplanochytrium</taxon>
    </lineage>
</organism>
<dbReference type="EMBL" id="HBIN01005272">
    <property type="protein sequence ID" value="CAE0433469.1"/>
    <property type="molecule type" value="Transcribed_RNA"/>
</dbReference>
<feature type="compositionally biased region" description="Acidic residues" evidence="1">
    <location>
        <begin position="518"/>
        <end position="534"/>
    </location>
</feature>
<gene>
    <name evidence="3" type="ORF">ASTO00021_LOCUS3790</name>
</gene>
<reference evidence="3" key="1">
    <citation type="submission" date="2021-01" db="EMBL/GenBank/DDBJ databases">
        <authorList>
            <person name="Corre E."/>
            <person name="Pelletier E."/>
            <person name="Niang G."/>
            <person name="Scheremetjew M."/>
            <person name="Finn R."/>
            <person name="Kale V."/>
            <person name="Holt S."/>
            <person name="Cochrane G."/>
            <person name="Meng A."/>
            <person name="Brown T."/>
            <person name="Cohen L."/>
        </authorList>
    </citation>
    <scope>NUCLEOTIDE SEQUENCE</scope>
    <source>
        <strain evidence="3">GSBS06</strain>
    </source>
</reference>
<name>A0A7S3LP72_9STRA</name>
<dbReference type="AlphaFoldDB" id="A0A7S3LP72"/>
<accession>A0A7S3LP72</accession>
<feature type="compositionally biased region" description="Basic residues" evidence="1">
    <location>
        <begin position="549"/>
        <end position="561"/>
    </location>
</feature>
<evidence type="ECO:0000313" key="3">
    <source>
        <dbReference type="EMBL" id="CAE0433469.1"/>
    </source>
</evidence>
<keyword evidence="2" id="KW-0472">Membrane</keyword>
<evidence type="ECO:0000256" key="2">
    <source>
        <dbReference type="SAM" id="Phobius"/>
    </source>
</evidence>
<feature type="compositionally biased region" description="Basic residues" evidence="1">
    <location>
        <begin position="487"/>
        <end position="496"/>
    </location>
</feature>
<keyword evidence="2" id="KW-0812">Transmembrane</keyword>
<feature type="region of interest" description="Disordered" evidence="1">
    <location>
        <begin position="487"/>
        <end position="561"/>
    </location>
</feature>
<proteinExistence type="predicted"/>
<feature type="transmembrane region" description="Helical" evidence="2">
    <location>
        <begin position="70"/>
        <end position="95"/>
    </location>
</feature>
<evidence type="ECO:0000256" key="1">
    <source>
        <dbReference type="SAM" id="MobiDB-lite"/>
    </source>
</evidence>
<sequence>MFFTALLVGTGVFLYYFPEDATKLLLPHLDKLHELGIEDNMVNKRSRGSNFDEVQRLELAKEYLTKGKQLFFILVTLSFLSSVIFGGVFEFLFGFGSSSSYKSDRNINYPNTVHSVYGYAINSASVVVVDGVNEDIAGQVDSRGTFNAANKIFYVPDETTSVRQLSAVAKRTVEILDEVPGIRAGINVVLSIISTRAPCDGHGHDETDLYAMQFENVRKQILRLYKTLIEYGMSEGKIVFAAVAKDDEESVLTRAAISAAVNKISSKRSSRLESYAAYGTDVSSAVDAALECFDNPARCSSVSLLESQARVMSFLASELMFSQKMTTLVNGAYSNSKGLENKVKPLPHGRHSHSDNEARSDARYAQPKLSFFSGLVVALTRLLCFIYPGTQTFVAFVSEANNENVNIKRRLWRQYWIIYAFACVAEDLVLKNLPFVLFLPGECLKMILLTKCLFPGPEASGIAYNTATTYIQSIINLVKEELEKQKTIKRRNSQHTRKGENSSSGKAGSKKAQVSFENYDDSDSDYPDPGEIDDAGTVPNPSSAARPKPTIRRRPQRRVDH</sequence>
<feature type="compositionally biased region" description="Low complexity" evidence="1">
    <location>
        <begin position="502"/>
        <end position="512"/>
    </location>
</feature>